<evidence type="ECO:0000313" key="2">
    <source>
        <dbReference type="EMBL" id="KAF9446535.1"/>
    </source>
</evidence>
<accession>A0A9P5X9E8</accession>
<sequence>MPQKKDFTEEFVFENSQGSDDPSFEQALLKHYATVQERKHRAKQQKFLQAAENKLSEEVNSTAEAVRNCIQQLESSYATFIFEYASTDDRIRAMWDQIRSLDEKYIAVLEDIGRNQITHDDQTEEKQMSGLSKIRAACEDYGRVVDQMSE</sequence>
<dbReference type="Proteomes" id="UP000807342">
    <property type="component" value="Unassembled WGS sequence"/>
</dbReference>
<evidence type="ECO:0000313" key="3">
    <source>
        <dbReference type="Proteomes" id="UP000807342"/>
    </source>
</evidence>
<proteinExistence type="predicted"/>
<dbReference type="AlphaFoldDB" id="A0A9P5X9E8"/>
<comment type="caution">
    <text evidence="2">The sequence shown here is derived from an EMBL/GenBank/DDBJ whole genome shotgun (WGS) entry which is preliminary data.</text>
</comment>
<organism evidence="2 3">
    <name type="scientific">Macrolepiota fuliginosa MF-IS2</name>
    <dbReference type="NCBI Taxonomy" id="1400762"/>
    <lineage>
        <taxon>Eukaryota</taxon>
        <taxon>Fungi</taxon>
        <taxon>Dikarya</taxon>
        <taxon>Basidiomycota</taxon>
        <taxon>Agaricomycotina</taxon>
        <taxon>Agaricomycetes</taxon>
        <taxon>Agaricomycetidae</taxon>
        <taxon>Agaricales</taxon>
        <taxon>Agaricineae</taxon>
        <taxon>Agaricaceae</taxon>
        <taxon>Macrolepiota</taxon>
    </lineage>
</organism>
<evidence type="ECO:0000256" key="1">
    <source>
        <dbReference type="SAM" id="MobiDB-lite"/>
    </source>
</evidence>
<gene>
    <name evidence="2" type="ORF">P691DRAFT_761543</name>
</gene>
<reference evidence="2" key="1">
    <citation type="submission" date="2020-11" db="EMBL/GenBank/DDBJ databases">
        <authorList>
            <consortium name="DOE Joint Genome Institute"/>
            <person name="Ahrendt S."/>
            <person name="Riley R."/>
            <person name="Andreopoulos W."/>
            <person name="Labutti K."/>
            <person name="Pangilinan J."/>
            <person name="Ruiz-Duenas F.J."/>
            <person name="Barrasa J.M."/>
            <person name="Sanchez-Garcia M."/>
            <person name="Camarero S."/>
            <person name="Miyauchi S."/>
            <person name="Serrano A."/>
            <person name="Linde D."/>
            <person name="Babiker R."/>
            <person name="Drula E."/>
            <person name="Ayuso-Fernandez I."/>
            <person name="Pacheco R."/>
            <person name="Padilla G."/>
            <person name="Ferreira P."/>
            <person name="Barriuso J."/>
            <person name="Kellner H."/>
            <person name="Castanera R."/>
            <person name="Alfaro M."/>
            <person name="Ramirez L."/>
            <person name="Pisabarro A.G."/>
            <person name="Kuo A."/>
            <person name="Tritt A."/>
            <person name="Lipzen A."/>
            <person name="He G."/>
            <person name="Yan M."/>
            <person name="Ng V."/>
            <person name="Cullen D."/>
            <person name="Martin F."/>
            <person name="Rosso M.-N."/>
            <person name="Henrissat B."/>
            <person name="Hibbett D."/>
            <person name="Martinez A.T."/>
            <person name="Grigoriev I.V."/>
        </authorList>
    </citation>
    <scope>NUCLEOTIDE SEQUENCE</scope>
    <source>
        <strain evidence="2">MF-IS2</strain>
    </source>
</reference>
<name>A0A9P5X9E8_9AGAR</name>
<protein>
    <submittedName>
        <fullName evidence="2">Uncharacterized protein</fullName>
    </submittedName>
</protein>
<feature type="region of interest" description="Disordered" evidence="1">
    <location>
        <begin position="1"/>
        <end position="21"/>
    </location>
</feature>
<dbReference type="OrthoDB" id="3235454at2759"/>
<dbReference type="EMBL" id="MU151240">
    <property type="protein sequence ID" value="KAF9446535.1"/>
    <property type="molecule type" value="Genomic_DNA"/>
</dbReference>
<keyword evidence="3" id="KW-1185">Reference proteome</keyword>